<organism evidence="1">
    <name type="scientific">hydrothermal vent metagenome</name>
    <dbReference type="NCBI Taxonomy" id="652676"/>
    <lineage>
        <taxon>unclassified sequences</taxon>
        <taxon>metagenomes</taxon>
        <taxon>ecological metagenomes</taxon>
    </lineage>
</organism>
<evidence type="ECO:0008006" key="2">
    <source>
        <dbReference type="Google" id="ProtNLM"/>
    </source>
</evidence>
<accession>A0A3B1DB94</accession>
<dbReference type="AlphaFoldDB" id="A0A3B1DB94"/>
<protein>
    <recommendedName>
        <fullName evidence="2">Transposase (putative) YhgA-like domain-containing protein</fullName>
    </recommendedName>
</protein>
<name>A0A3B1DB94_9ZZZZ</name>
<sequence length="248" mass="29234">MTSDHDQRFKLLLKEFLPEFFQLFFPEWAKQFEFDQTEWLDTEAFSDPPQGDRRMLDLVAKLKRTEPEKSKPDSKKDSSKWLSLIHIEVESATSIAPLRRRMHRYYTDLRQRHDLPVLPVAIYLKVGLDGIGVDEYHEAFNSFEILHFRYLYVGLPHLDSVKYSKEKNILSSALAGLMKTPSGLKPRRKADAFEEISVSDYNDFQKYLLLECLEAYFDLKRPQQKEFEQLLDTEEYQGAKKMAITTHE</sequence>
<dbReference type="EMBL" id="UOGL01000157">
    <property type="protein sequence ID" value="VAX38012.1"/>
    <property type="molecule type" value="Genomic_DNA"/>
</dbReference>
<gene>
    <name evidence="1" type="ORF">MNBD_PLANCTO02-1046</name>
</gene>
<evidence type="ECO:0000313" key="1">
    <source>
        <dbReference type="EMBL" id="VAX38012.1"/>
    </source>
</evidence>
<reference evidence="1" key="1">
    <citation type="submission" date="2018-06" db="EMBL/GenBank/DDBJ databases">
        <authorList>
            <person name="Zhirakovskaya E."/>
        </authorList>
    </citation>
    <scope>NUCLEOTIDE SEQUENCE</scope>
</reference>
<feature type="non-terminal residue" evidence="1">
    <location>
        <position position="248"/>
    </location>
</feature>
<proteinExistence type="predicted"/>